<protein>
    <submittedName>
        <fullName evidence="8">Glycosyl transferase, family 2</fullName>
    </submittedName>
</protein>
<organism evidence="8">
    <name type="scientific">hydrocarbon metagenome</name>
    <dbReference type="NCBI Taxonomy" id="938273"/>
    <lineage>
        <taxon>unclassified sequences</taxon>
        <taxon>metagenomes</taxon>
        <taxon>ecological metagenomes</taxon>
    </lineage>
</organism>
<dbReference type="Pfam" id="PF00535">
    <property type="entry name" value="Glycos_transf_2"/>
    <property type="match status" value="1"/>
</dbReference>
<keyword evidence="4 8" id="KW-0808">Transferase</keyword>
<name>A0A0W8FI92_9ZZZZ</name>
<evidence type="ECO:0000256" key="1">
    <source>
        <dbReference type="ARBA" id="ARBA00004236"/>
    </source>
</evidence>
<dbReference type="Gene3D" id="3.90.550.10">
    <property type="entry name" value="Spore Coat Polysaccharide Biosynthesis Protein SpsA, Chain A"/>
    <property type="match status" value="1"/>
</dbReference>
<evidence type="ECO:0000256" key="4">
    <source>
        <dbReference type="ARBA" id="ARBA00022679"/>
    </source>
</evidence>
<reference evidence="8" key="1">
    <citation type="journal article" date="2015" name="Proc. Natl. Acad. Sci. U.S.A.">
        <title>Networks of energetic and metabolic interactions define dynamics in microbial communities.</title>
        <authorList>
            <person name="Embree M."/>
            <person name="Liu J.K."/>
            <person name="Al-Bassam M.M."/>
            <person name="Zengler K."/>
        </authorList>
    </citation>
    <scope>NUCLEOTIDE SEQUENCE</scope>
</reference>
<keyword evidence="5 6" id="KW-0472">Membrane</keyword>
<dbReference type="EMBL" id="LNQE01001167">
    <property type="protein sequence ID" value="KUG20602.1"/>
    <property type="molecule type" value="Genomic_DNA"/>
</dbReference>
<dbReference type="NCBIfam" id="TIGR04283">
    <property type="entry name" value="glyco_like_mftF"/>
    <property type="match status" value="1"/>
</dbReference>
<comment type="caution">
    <text evidence="8">The sequence shown here is derived from an EMBL/GenBank/DDBJ whole genome shotgun (WGS) entry which is preliminary data.</text>
</comment>
<dbReference type="GO" id="GO:0016757">
    <property type="term" value="F:glycosyltransferase activity"/>
    <property type="evidence" value="ECO:0007669"/>
    <property type="project" value="UniProtKB-KW"/>
</dbReference>
<evidence type="ECO:0000259" key="7">
    <source>
        <dbReference type="Pfam" id="PF00535"/>
    </source>
</evidence>
<evidence type="ECO:0000313" key="8">
    <source>
        <dbReference type="EMBL" id="KUG20602.1"/>
    </source>
</evidence>
<dbReference type="AlphaFoldDB" id="A0A0W8FI92"/>
<dbReference type="GO" id="GO:0005886">
    <property type="term" value="C:plasma membrane"/>
    <property type="evidence" value="ECO:0007669"/>
    <property type="project" value="UniProtKB-SubCell"/>
</dbReference>
<evidence type="ECO:0000256" key="6">
    <source>
        <dbReference type="SAM" id="Phobius"/>
    </source>
</evidence>
<keyword evidence="6" id="KW-1133">Transmembrane helix</keyword>
<keyword evidence="2" id="KW-1003">Cell membrane</keyword>
<sequence length="230" mass="25309">MISVITPVLNEEEYVTPFLAHLGRLKGPFEVILVDGGSTDGTLAEATACLAESDRRATLLETDRGRANQMNAGAGKASGEVLLFLHVDCFVPEDSLIEIDRVMLDEGIVGGGFLHAFSDPDLLLRATSSLGNMLARLNSTFFGDSGIFIRRDLFLSMGGYDPLPFLEDVELCRKAKRYGRLVQIGRAIESSPRRYASKGRFRLTLVFVLALLLNLLGIRPGFLVRYIVDR</sequence>
<dbReference type="InterPro" id="IPR026461">
    <property type="entry name" value="Trfase_2_rSAM/seldom_assoc"/>
</dbReference>
<dbReference type="SUPFAM" id="SSF53448">
    <property type="entry name" value="Nucleotide-diphospho-sugar transferases"/>
    <property type="match status" value="1"/>
</dbReference>
<dbReference type="PANTHER" id="PTHR43646:SF2">
    <property type="entry name" value="GLYCOSYLTRANSFERASE 2-LIKE DOMAIN-CONTAINING PROTEIN"/>
    <property type="match status" value="1"/>
</dbReference>
<feature type="domain" description="Glycosyltransferase 2-like" evidence="7">
    <location>
        <begin position="3"/>
        <end position="136"/>
    </location>
</feature>
<dbReference type="InterPro" id="IPR001173">
    <property type="entry name" value="Glyco_trans_2-like"/>
</dbReference>
<proteinExistence type="predicted"/>
<evidence type="ECO:0000256" key="3">
    <source>
        <dbReference type="ARBA" id="ARBA00022676"/>
    </source>
</evidence>
<evidence type="ECO:0000256" key="5">
    <source>
        <dbReference type="ARBA" id="ARBA00023136"/>
    </source>
</evidence>
<comment type="subcellular location">
    <subcellularLocation>
        <location evidence="1">Cell membrane</location>
    </subcellularLocation>
</comment>
<gene>
    <name evidence="8" type="ORF">ASZ90_009655</name>
</gene>
<feature type="transmembrane region" description="Helical" evidence="6">
    <location>
        <begin position="203"/>
        <end position="228"/>
    </location>
</feature>
<evidence type="ECO:0000256" key="2">
    <source>
        <dbReference type="ARBA" id="ARBA00022475"/>
    </source>
</evidence>
<keyword evidence="3" id="KW-0328">Glycosyltransferase</keyword>
<dbReference type="PANTHER" id="PTHR43646">
    <property type="entry name" value="GLYCOSYLTRANSFERASE"/>
    <property type="match status" value="1"/>
</dbReference>
<accession>A0A0W8FI92</accession>
<keyword evidence="6" id="KW-0812">Transmembrane</keyword>
<dbReference type="InterPro" id="IPR029044">
    <property type="entry name" value="Nucleotide-diphossugar_trans"/>
</dbReference>